<keyword evidence="12 23" id="KW-0418">Kinase</keyword>
<evidence type="ECO:0000256" key="12">
    <source>
        <dbReference type="ARBA" id="ARBA00022777"/>
    </source>
</evidence>
<evidence type="ECO:0000313" key="23">
    <source>
        <dbReference type="EMBL" id="EOY17004.1"/>
    </source>
</evidence>
<dbReference type="Pfam" id="PF13855">
    <property type="entry name" value="LRR_8"/>
    <property type="match status" value="2"/>
</dbReference>
<dbReference type="OMA" id="SIGNINY"/>
<keyword evidence="10" id="KW-0677">Repeat</keyword>
<evidence type="ECO:0000256" key="2">
    <source>
        <dbReference type="ARBA" id="ARBA00012513"/>
    </source>
</evidence>
<dbReference type="InterPro" id="IPR001245">
    <property type="entry name" value="Ser-Thr/Tyr_kinase_cat_dom"/>
</dbReference>
<evidence type="ECO:0000256" key="19">
    <source>
        <dbReference type="ARBA" id="ARBA00048679"/>
    </source>
</evidence>
<dbReference type="Gene3D" id="3.30.200.20">
    <property type="entry name" value="Phosphorylase Kinase, domain 1"/>
    <property type="match status" value="1"/>
</dbReference>
<dbReference type="PANTHER" id="PTHR27008">
    <property type="entry name" value="OS04G0122200 PROTEIN"/>
    <property type="match status" value="1"/>
</dbReference>
<dbReference type="Pfam" id="PF07714">
    <property type="entry name" value="PK_Tyr_Ser-Thr"/>
    <property type="match status" value="1"/>
</dbReference>
<keyword evidence="8 21" id="KW-0812">Transmembrane</keyword>
<dbReference type="SUPFAM" id="SSF52047">
    <property type="entry name" value="RNI-like"/>
    <property type="match status" value="1"/>
</dbReference>
<dbReference type="InterPro" id="IPR000719">
    <property type="entry name" value="Prot_kinase_dom"/>
</dbReference>
<evidence type="ECO:0000256" key="5">
    <source>
        <dbReference type="ARBA" id="ARBA00022553"/>
    </source>
</evidence>
<dbReference type="HOGENOM" id="CLU_000288_22_0_1"/>
<gene>
    <name evidence="23" type="ORF">TCM_036129</name>
</gene>
<organism evidence="23 24">
    <name type="scientific">Theobroma cacao</name>
    <name type="common">Cacao</name>
    <name type="synonym">Cocoa</name>
    <dbReference type="NCBI Taxonomy" id="3641"/>
    <lineage>
        <taxon>Eukaryota</taxon>
        <taxon>Viridiplantae</taxon>
        <taxon>Streptophyta</taxon>
        <taxon>Embryophyta</taxon>
        <taxon>Tracheophyta</taxon>
        <taxon>Spermatophyta</taxon>
        <taxon>Magnoliopsida</taxon>
        <taxon>eudicotyledons</taxon>
        <taxon>Gunneridae</taxon>
        <taxon>Pentapetalae</taxon>
        <taxon>rosids</taxon>
        <taxon>malvids</taxon>
        <taxon>Malvales</taxon>
        <taxon>Malvaceae</taxon>
        <taxon>Byttnerioideae</taxon>
        <taxon>Theobroma</taxon>
    </lineage>
</organism>
<keyword evidence="5" id="KW-0597">Phosphoprotein</keyword>
<evidence type="ECO:0000313" key="24">
    <source>
        <dbReference type="Proteomes" id="UP000026915"/>
    </source>
</evidence>
<dbReference type="FunFam" id="3.80.10.10:FF:000095">
    <property type="entry name" value="LRR receptor-like serine/threonine-protein kinase GSO1"/>
    <property type="match status" value="1"/>
</dbReference>
<keyword evidence="24" id="KW-1185">Reference proteome</keyword>
<evidence type="ECO:0000256" key="9">
    <source>
        <dbReference type="ARBA" id="ARBA00022729"/>
    </source>
</evidence>
<keyword evidence="14 21" id="KW-1133">Transmembrane helix</keyword>
<dbReference type="InterPro" id="IPR001611">
    <property type="entry name" value="Leu-rich_rpt"/>
</dbReference>
<feature type="binding site" evidence="20">
    <location>
        <position position="561"/>
    </location>
    <ligand>
        <name>ATP</name>
        <dbReference type="ChEBI" id="CHEBI:30616"/>
    </ligand>
</feature>
<feature type="domain" description="Protein kinase" evidence="22">
    <location>
        <begin position="533"/>
        <end position="813"/>
    </location>
</feature>
<feature type="transmembrane region" description="Helical" evidence="21">
    <location>
        <begin position="476"/>
        <end position="497"/>
    </location>
</feature>
<dbReference type="InterPro" id="IPR003591">
    <property type="entry name" value="Leu-rich_rpt_typical-subtyp"/>
</dbReference>
<dbReference type="PROSITE" id="PS51450">
    <property type="entry name" value="LRR"/>
    <property type="match status" value="1"/>
</dbReference>
<evidence type="ECO:0000256" key="20">
    <source>
        <dbReference type="PROSITE-ProRule" id="PRU10141"/>
    </source>
</evidence>
<keyword evidence="6" id="KW-0433">Leucine-rich repeat</keyword>
<keyword evidence="7" id="KW-0808">Transferase</keyword>
<evidence type="ECO:0000256" key="21">
    <source>
        <dbReference type="SAM" id="Phobius"/>
    </source>
</evidence>
<sequence>MSPSNIGEYNNLQNFTSYYENLTTFKKIDLSYIDLECEIPYEIGNLIVLEKFYATDMHLSGQIPPSIFNISSLKEIVLFNNSLSGKLPCVSLDSNLEVLLLWNNYLSGNISDCISNALKLKILELSQNSFTGLIPNTLGNLSFLEVLRLWSNHLTIETPNHEWSFLSSLANYKNLRVLDISSNPLNGILPTSILNLSASLQQFIANDCKIKGVIPMEIGRLSNIIVLSLSQNELSGSIPATIGRLQNVQGLYLNANKLQGPIPYSVCHLEKLSDLSLSANMLQGPIPPCLGDLTSLRNLYLDSNKLHSTIPFTFWSLKDMLKVDLSSNYLNGSLPLDIGNLKVLTYLNLSRNLFSSDIPITIGGLNSLQILSLSSNRLQGPIPLSLGDMISLETLDLSDNNLSGIIPKSLERLSYLRYFNVAFNKLEGEIPTEGCFRNFTAKSFMNNYALCGSRQLQVPHCKNNTHRPLKTISMHILRYALPIIASIMVVLTFIIVLKKFQNRSTNLSMNEGLTLDVHSRNLYNRLLEATDRFNEGNLLGSGSFGSVYIGTMSNGRNVAIKVFNLQLEGGFRSFDVESEVMQNILHRNLVKVISFCSCINFKALVLEFMPNGSLEKWLYSNHYFLDIFQRINIMIDVASALEYLHLGHPNPIIHCDLKPSNVLLDGDMVAHVGDFGIAKLLGEAESMKQTITLATIGYMAPEYGSTGIVSVKSDVYSYGILLMETFTRRKPTDEIFVGEMSMKDWVKESLSNETIGVADSSLLRSEERHFMAKANCISSIMELALDCSVELPEKRKDMKDVVFILQKIKIKYLNNIRQV</sequence>
<keyword evidence="3" id="KW-1003">Cell membrane</keyword>
<keyword evidence="13 20" id="KW-0067">ATP-binding</keyword>
<dbReference type="AlphaFoldDB" id="A0A061FR44"/>
<dbReference type="Proteomes" id="UP000026915">
    <property type="component" value="Chromosome 8"/>
</dbReference>
<dbReference type="InterPro" id="IPR008271">
    <property type="entry name" value="Ser/Thr_kinase_AS"/>
</dbReference>
<dbReference type="InParanoid" id="A0A061FR44"/>
<dbReference type="SMART" id="SM00369">
    <property type="entry name" value="LRR_TYP"/>
    <property type="match status" value="4"/>
</dbReference>
<dbReference type="Gene3D" id="1.10.510.10">
    <property type="entry name" value="Transferase(Phosphotransferase) domain 1"/>
    <property type="match status" value="1"/>
</dbReference>
<evidence type="ECO:0000256" key="11">
    <source>
        <dbReference type="ARBA" id="ARBA00022741"/>
    </source>
</evidence>
<evidence type="ECO:0000256" key="18">
    <source>
        <dbReference type="ARBA" id="ARBA00047899"/>
    </source>
</evidence>
<dbReference type="PROSITE" id="PS00108">
    <property type="entry name" value="PROTEIN_KINASE_ST"/>
    <property type="match status" value="1"/>
</dbReference>
<dbReference type="SMART" id="SM00220">
    <property type="entry name" value="S_TKc"/>
    <property type="match status" value="1"/>
</dbReference>
<accession>A0A061FR44</accession>
<name>A0A061FR44_THECC</name>
<evidence type="ECO:0000256" key="3">
    <source>
        <dbReference type="ARBA" id="ARBA00022475"/>
    </source>
</evidence>
<evidence type="ECO:0000256" key="4">
    <source>
        <dbReference type="ARBA" id="ARBA00022527"/>
    </source>
</evidence>
<protein>
    <recommendedName>
        <fullName evidence="2">non-specific serine/threonine protein kinase</fullName>
        <ecNumber evidence="2">2.7.11.1</ecNumber>
    </recommendedName>
</protein>
<evidence type="ECO:0000256" key="14">
    <source>
        <dbReference type="ARBA" id="ARBA00022989"/>
    </source>
</evidence>
<keyword evidence="17" id="KW-0325">Glycoprotein</keyword>
<keyword evidence="16" id="KW-0675">Receptor</keyword>
<dbReference type="GO" id="GO:0005886">
    <property type="term" value="C:plasma membrane"/>
    <property type="evidence" value="ECO:0007669"/>
    <property type="project" value="UniProtKB-SubCell"/>
</dbReference>
<evidence type="ECO:0000256" key="16">
    <source>
        <dbReference type="ARBA" id="ARBA00023170"/>
    </source>
</evidence>
<dbReference type="Gene3D" id="3.80.10.10">
    <property type="entry name" value="Ribonuclease Inhibitor"/>
    <property type="match status" value="2"/>
</dbReference>
<dbReference type="SUPFAM" id="SSF56112">
    <property type="entry name" value="Protein kinase-like (PK-like)"/>
    <property type="match status" value="1"/>
</dbReference>
<dbReference type="FunFam" id="1.10.510.10:FF:000358">
    <property type="entry name" value="Putative leucine-rich repeat receptor-like serine/threonine-protein kinase"/>
    <property type="match status" value="1"/>
</dbReference>
<evidence type="ECO:0000256" key="15">
    <source>
        <dbReference type="ARBA" id="ARBA00023136"/>
    </source>
</evidence>
<dbReference type="InterPro" id="IPR051809">
    <property type="entry name" value="Plant_receptor-like_S/T_kinase"/>
</dbReference>
<evidence type="ECO:0000256" key="17">
    <source>
        <dbReference type="ARBA" id="ARBA00023180"/>
    </source>
</evidence>
<dbReference type="EMBL" id="CM001886">
    <property type="protein sequence ID" value="EOY17004.1"/>
    <property type="molecule type" value="Genomic_DNA"/>
</dbReference>
<dbReference type="PANTHER" id="PTHR27008:SF583">
    <property type="entry name" value="LRR RECEPTOR-LIKE SERINE_THREONINE-PROTEIN KINASE FLS2"/>
    <property type="match status" value="1"/>
</dbReference>
<proteinExistence type="predicted"/>
<dbReference type="SUPFAM" id="SSF52058">
    <property type="entry name" value="L domain-like"/>
    <property type="match status" value="1"/>
</dbReference>
<dbReference type="GO" id="GO:0005524">
    <property type="term" value="F:ATP binding"/>
    <property type="evidence" value="ECO:0007669"/>
    <property type="project" value="UniProtKB-UniRule"/>
</dbReference>
<keyword evidence="11 20" id="KW-0547">Nucleotide-binding</keyword>
<keyword evidence="15 21" id="KW-0472">Membrane</keyword>
<evidence type="ECO:0000256" key="10">
    <source>
        <dbReference type="ARBA" id="ARBA00022737"/>
    </source>
</evidence>
<dbReference type="PROSITE" id="PS50011">
    <property type="entry name" value="PROTEIN_KINASE_DOM"/>
    <property type="match status" value="1"/>
</dbReference>
<evidence type="ECO:0000259" key="22">
    <source>
        <dbReference type="PROSITE" id="PS50011"/>
    </source>
</evidence>
<evidence type="ECO:0000256" key="8">
    <source>
        <dbReference type="ARBA" id="ARBA00022692"/>
    </source>
</evidence>
<keyword evidence="9" id="KW-0732">Signal</keyword>
<reference evidence="23 24" key="1">
    <citation type="journal article" date="2013" name="Genome Biol.">
        <title>The genome sequence of the most widely cultivated cacao type and its use to identify candidate genes regulating pod color.</title>
        <authorList>
            <person name="Motamayor J.C."/>
            <person name="Mockaitis K."/>
            <person name="Schmutz J."/>
            <person name="Haiminen N."/>
            <person name="Iii D.L."/>
            <person name="Cornejo O."/>
            <person name="Findley S.D."/>
            <person name="Zheng P."/>
            <person name="Utro F."/>
            <person name="Royaert S."/>
            <person name="Saski C."/>
            <person name="Jenkins J."/>
            <person name="Podicheti R."/>
            <person name="Zhao M."/>
            <person name="Scheffler B.E."/>
            <person name="Stack J.C."/>
            <person name="Feltus F.A."/>
            <person name="Mustiga G.M."/>
            <person name="Amores F."/>
            <person name="Phillips W."/>
            <person name="Marelli J.P."/>
            <person name="May G.D."/>
            <person name="Shapiro H."/>
            <person name="Ma J."/>
            <person name="Bustamante C.D."/>
            <person name="Schnell R.J."/>
            <person name="Main D."/>
            <person name="Gilbert D."/>
            <person name="Parida L."/>
            <person name="Kuhn D.N."/>
        </authorList>
    </citation>
    <scope>NUCLEOTIDE SEQUENCE [LARGE SCALE GENOMIC DNA]</scope>
    <source>
        <strain evidence="24">cv. Matina 1-6</strain>
    </source>
</reference>
<dbReference type="Pfam" id="PF00560">
    <property type="entry name" value="LRR_1"/>
    <property type="match status" value="4"/>
</dbReference>
<dbReference type="EC" id="2.7.11.1" evidence="2"/>
<dbReference type="SMART" id="SM00365">
    <property type="entry name" value="LRR_SD22"/>
    <property type="match status" value="5"/>
</dbReference>
<dbReference type="InterPro" id="IPR032675">
    <property type="entry name" value="LRR_dom_sf"/>
</dbReference>
<dbReference type="GO" id="GO:0004674">
    <property type="term" value="F:protein serine/threonine kinase activity"/>
    <property type="evidence" value="ECO:0007669"/>
    <property type="project" value="UniProtKB-KW"/>
</dbReference>
<dbReference type="PROSITE" id="PS00107">
    <property type="entry name" value="PROTEIN_KINASE_ATP"/>
    <property type="match status" value="1"/>
</dbReference>
<dbReference type="InterPro" id="IPR011009">
    <property type="entry name" value="Kinase-like_dom_sf"/>
</dbReference>
<comment type="subcellular location">
    <subcellularLocation>
        <location evidence="1">Cell membrane</location>
        <topology evidence="1">Single-pass membrane protein</topology>
    </subcellularLocation>
</comment>
<evidence type="ECO:0000256" key="1">
    <source>
        <dbReference type="ARBA" id="ARBA00004162"/>
    </source>
</evidence>
<comment type="catalytic activity">
    <reaction evidence="18">
        <text>L-threonyl-[protein] + ATP = O-phospho-L-threonyl-[protein] + ADP + H(+)</text>
        <dbReference type="Rhea" id="RHEA:46608"/>
        <dbReference type="Rhea" id="RHEA-COMP:11060"/>
        <dbReference type="Rhea" id="RHEA-COMP:11605"/>
        <dbReference type="ChEBI" id="CHEBI:15378"/>
        <dbReference type="ChEBI" id="CHEBI:30013"/>
        <dbReference type="ChEBI" id="CHEBI:30616"/>
        <dbReference type="ChEBI" id="CHEBI:61977"/>
        <dbReference type="ChEBI" id="CHEBI:456216"/>
        <dbReference type="EC" id="2.7.11.1"/>
    </reaction>
</comment>
<keyword evidence="4" id="KW-0723">Serine/threonine-protein kinase</keyword>
<comment type="catalytic activity">
    <reaction evidence="19">
        <text>L-seryl-[protein] + ATP = O-phospho-L-seryl-[protein] + ADP + H(+)</text>
        <dbReference type="Rhea" id="RHEA:17989"/>
        <dbReference type="Rhea" id="RHEA-COMP:9863"/>
        <dbReference type="Rhea" id="RHEA-COMP:11604"/>
        <dbReference type="ChEBI" id="CHEBI:15378"/>
        <dbReference type="ChEBI" id="CHEBI:29999"/>
        <dbReference type="ChEBI" id="CHEBI:30616"/>
        <dbReference type="ChEBI" id="CHEBI:83421"/>
        <dbReference type="ChEBI" id="CHEBI:456216"/>
        <dbReference type="EC" id="2.7.11.1"/>
    </reaction>
</comment>
<evidence type="ECO:0000256" key="6">
    <source>
        <dbReference type="ARBA" id="ARBA00022614"/>
    </source>
</evidence>
<dbReference type="Gramene" id="EOY17004">
    <property type="protein sequence ID" value="EOY17004"/>
    <property type="gene ID" value="TCM_036129"/>
</dbReference>
<evidence type="ECO:0000256" key="7">
    <source>
        <dbReference type="ARBA" id="ARBA00022679"/>
    </source>
</evidence>
<dbReference type="InterPro" id="IPR017441">
    <property type="entry name" value="Protein_kinase_ATP_BS"/>
</dbReference>
<evidence type="ECO:0000256" key="13">
    <source>
        <dbReference type="ARBA" id="ARBA00022840"/>
    </source>
</evidence>